<gene>
    <name evidence="2" type="ORF">CTI12_AA125510</name>
</gene>
<sequence length="239" mass="26761">MSHDNHHHKLELKSANCPYYCGQCNQLGFGLSYTCVKSECNIFYHKLCESPQNLIMHPFSTKCVLKFYPNKYGKESSCDVCGKKIKGYHCKCLCNFVTRHVHPSCLSYEPALVAIDGLTLNLKKVATSACLHCGNMKISSKVPGWAYVSSCGDYCYHVSCVMDIINQKWKNGLITGESDPFQTIRPEFLSDVDKRQQLVIGKKKEKSMKKAATILSVIFNVLTGNSLGLVGNAQKYFFG</sequence>
<dbReference type="EMBL" id="PKPP01000856">
    <property type="protein sequence ID" value="PWA88020.1"/>
    <property type="molecule type" value="Genomic_DNA"/>
</dbReference>
<evidence type="ECO:0000313" key="3">
    <source>
        <dbReference type="Proteomes" id="UP000245207"/>
    </source>
</evidence>
<reference evidence="2 3" key="1">
    <citation type="journal article" date="2018" name="Mol. Plant">
        <title>The genome of Artemisia annua provides insight into the evolution of Asteraceae family and artemisinin biosynthesis.</title>
        <authorList>
            <person name="Shen Q."/>
            <person name="Zhang L."/>
            <person name="Liao Z."/>
            <person name="Wang S."/>
            <person name="Yan T."/>
            <person name="Shi P."/>
            <person name="Liu M."/>
            <person name="Fu X."/>
            <person name="Pan Q."/>
            <person name="Wang Y."/>
            <person name="Lv Z."/>
            <person name="Lu X."/>
            <person name="Zhang F."/>
            <person name="Jiang W."/>
            <person name="Ma Y."/>
            <person name="Chen M."/>
            <person name="Hao X."/>
            <person name="Li L."/>
            <person name="Tang Y."/>
            <person name="Lv G."/>
            <person name="Zhou Y."/>
            <person name="Sun X."/>
            <person name="Brodelius P.E."/>
            <person name="Rose J.K.C."/>
            <person name="Tang K."/>
        </authorList>
    </citation>
    <scope>NUCLEOTIDE SEQUENCE [LARGE SCALE GENOMIC DNA]</scope>
    <source>
        <strain evidence="3">cv. Huhao1</strain>
        <tissue evidence="2">Leaf</tissue>
    </source>
</reference>
<dbReference type="PANTHER" id="PTHR46477">
    <property type="entry name" value="CYSTEINE/HISTIDINE-RICH C1 DOMAIN FAMILY PROTEIN"/>
    <property type="match status" value="1"/>
</dbReference>
<dbReference type="SUPFAM" id="SSF57889">
    <property type="entry name" value="Cysteine-rich domain"/>
    <property type="match status" value="1"/>
</dbReference>
<keyword evidence="1" id="KW-0812">Transmembrane</keyword>
<dbReference type="STRING" id="35608.A0A2U1PQK3"/>
<accession>A0A2U1PQK3</accession>
<comment type="caution">
    <text evidence="2">The sequence shown here is derived from an EMBL/GenBank/DDBJ whole genome shotgun (WGS) entry which is preliminary data.</text>
</comment>
<organism evidence="2 3">
    <name type="scientific">Artemisia annua</name>
    <name type="common">Sweet wormwood</name>
    <dbReference type="NCBI Taxonomy" id="35608"/>
    <lineage>
        <taxon>Eukaryota</taxon>
        <taxon>Viridiplantae</taxon>
        <taxon>Streptophyta</taxon>
        <taxon>Embryophyta</taxon>
        <taxon>Tracheophyta</taxon>
        <taxon>Spermatophyta</taxon>
        <taxon>Magnoliopsida</taxon>
        <taxon>eudicotyledons</taxon>
        <taxon>Gunneridae</taxon>
        <taxon>Pentapetalae</taxon>
        <taxon>asterids</taxon>
        <taxon>campanulids</taxon>
        <taxon>Asterales</taxon>
        <taxon>Asteraceae</taxon>
        <taxon>Asteroideae</taxon>
        <taxon>Anthemideae</taxon>
        <taxon>Artemisiinae</taxon>
        <taxon>Artemisia</taxon>
    </lineage>
</organism>
<evidence type="ECO:0008006" key="4">
    <source>
        <dbReference type="Google" id="ProtNLM"/>
    </source>
</evidence>
<protein>
    <recommendedName>
        <fullName evidence="4">DC1 domain-containing protein</fullName>
    </recommendedName>
</protein>
<keyword evidence="3" id="KW-1185">Reference proteome</keyword>
<keyword evidence="1" id="KW-0472">Membrane</keyword>
<dbReference type="AlphaFoldDB" id="A0A2U1PQK3"/>
<name>A0A2U1PQK3_ARTAN</name>
<evidence type="ECO:0000256" key="1">
    <source>
        <dbReference type="SAM" id="Phobius"/>
    </source>
</evidence>
<feature type="transmembrane region" description="Helical" evidence="1">
    <location>
        <begin position="211"/>
        <end position="230"/>
    </location>
</feature>
<dbReference type="InterPro" id="IPR046349">
    <property type="entry name" value="C1-like_sf"/>
</dbReference>
<dbReference type="PANTHER" id="PTHR46477:SF15">
    <property type="entry name" value="CYSTEINE_HISTIDINE-RICH C1 DOMAIN PROTEIN"/>
    <property type="match status" value="1"/>
</dbReference>
<dbReference type="Proteomes" id="UP000245207">
    <property type="component" value="Unassembled WGS sequence"/>
</dbReference>
<evidence type="ECO:0000313" key="2">
    <source>
        <dbReference type="EMBL" id="PWA88020.1"/>
    </source>
</evidence>
<dbReference type="OrthoDB" id="1841377at2759"/>
<keyword evidence="1" id="KW-1133">Transmembrane helix</keyword>
<proteinExistence type="predicted"/>